<protein>
    <submittedName>
        <fullName evidence="1">Uncharacterized protein</fullName>
    </submittedName>
</protein>
<evidence type="ECO:0000313" key="2">
    <source>
        <dbReference type="Proteomes" id="UP001642483"/>
    </source>
</evidence>
<accession>A0ABP0GSQ4</accession>
<dbReference type="Proteomes" id="UP001642483">
    <property type="component" value="Unassembled WGS sequence"/>
</dbReference>
<dbReference type="PANTHER" id="PTHR35378">
    <property type="entry name" value="UNNAMED PRODUCT"/>
    <property type="match status" value="1"/>
</dbReference>
<dbReference type="PANTHER" id="PTHR35378:SF1">
    <property type="entry name" value="C2H2-TYPE DOMAIN-CONTAINING PROTEIN"/>
    <property type="match status" value="1"/>
</dbReference>
<reference evidence="1 2" key="1">
    <citation type="submission" date="2024-02" db="EMBL/GenBank/DDBJ databases">
        <authorList>
            <person name="Daric V."/>
            <person name="Darras S."/>
        </authorList>
    </citation>
    <scope>NUCLEOTIDE SEQUENCE [LARGE SCALE GENOMIC DNA]</scope>
</reference>
<keyword evidence="2" id="KW-1185">Reference proteome</keyword>
<gene>
    <name evidence="1" type="ORF">CVLEPA_LOCUS27987</name>
</gene>
<proteinExistence type="predicted"/>
<organism evidence="1 2">
    <name type="scientific">Clavelina lepadiformis</name>
    <name type="common">Light-bulb sea squirt</name>
    <name type="synonym">Ascidia lepadiformis</name>
    <dbReference type="NCBI Taxonomy" id="159417"/>
    <lineage>
        <taxon>Eukaryota</taxon>
        <taxon>Metazoa</taxon>
        <taxon>Chordata</taxon>
        <taxon>Tunicata</taxon>
        <taxon>Ascidiacea</taxon>
        <taxon>Aplousobranchia</taxon>
        <taxon>Clavelinidae</taxon>
        <taxon>Clavelina</taxon>
    </lineage>
</organism>
<name>A0ABP0GSQ4_CLALP</name>
<sequence length="256" mass="29469">MSETLQPLNIRFAQDTISNTFRGNGQSVNRTIDLITEGKILVENIPPMTVIERNGLYYSQDNRRLYVFRVLQCINHLNEVKVNIGNSFPMNKFTTNNEGTSVLVRNDDTRNHTCIETRSLDQYDNDNAKQKVKASDIRFFLDKACISEEDDQVVQEQIQLLVSMEDNTKYDDLITIDVIERYKKLYAVKTLKLYIARILECQGKLAEVKINVIKKPAINITTTNDGDHIDIKGTSKLWDHSRQSSQCLSEFDSLRI</sequence>
<dbReference type="EMBL" id="CAWYQH010000141">
    <property type="protein sequence ID" value="CAK8694632.1"/>
    <property type="molecule type" value="Genomic_DNA"/>
</dbReference>
<evidence type="ECO:0000313" key="1">
    <source>
        <dbReference type="EMBL" id="CAK8694632.1"/>
    </source>
</evidence>
<comment type="caution">
    <text evidence="1">The sequence shown here is derived from an EMBL/GenBank/DDBJ whole genome shotgun (WGS) entry which is preliminary data.</text>
</comment>